<protein>
    <submittedName>
        <fullName evidence="2">Lipopolysaccharide kinase (Kdo/WaaP) family protein</fullName>
    </submittedName>
</protein>
<reference evidence="1 3" key="2">
    <citation type="submission" date="2018-07" db="EMBL/GenBank/DDBJ databases">
        <title>Genomic Encyclopedia of Type Strains, Phase IV (KMG-IV): sequencing the most valuable type-strain genomes for metagenomic binning, comparative biology and taxonomic classification.</title>
        <authorList>
            <person name="Goeker M."/>
        </authorList>
    </citation>
    <scope>NUCLEOTIDE SEQUENCE [LARGE SCALE GENOMIC DNA]</scope>
    <source>
        <strain evidence="1 3">DSM 19728</strain>
    </source>
</reference>
<reference evidence="2 4" key="1">
    <citation type="journal article" date="2015" name="Stand. Genomic Sci.">
        <title>Genomic Encyclopedia of Bacterial and Archaeal Type Strains, Phase III: the genomes of soil and plant-associated and newly described type strains.</title>
        <authorList>
            <person name="Whitman W.B."/>
            <person name="Woyke T."/>
            <person name="Klenk H.P."/>
            <person name="Zhou Y."/>
            <person name="Lilburn T.G."/>
            <person name="Beck B.J."/>
            <person name="De Vos P."/>
            <person name="Vandamme P."/>
            <person name="Eisen J.A."/>
            <person name="Garrity G."/>
            <person name="Hugenholtz P."/>
            <person name="Kyrpides N.C."/>
        </authorList>
    </citation>
    <scope>NUCLEOTIDE SEQUENCE [LARGE SCALE GENOMIC DNA]</scope>
    <source>
        <strain evidence="2 4">CGMCC 1.5380</strain>
    </source>
</reference>
<keyword evidence="3" id="KW-1185">Reference proteome</keyword>
<evidence type="ECO:0000313" key="4">
    <source>
        <dbReference type="Proteomes" id="UP000321392"/>
    </source>
</evidence>
<dbReference type="EMBL" id="VLKX01000002">
    <property type="protein sequence ID" value="TWI50661.1"/>
    <property type="molecule type" value="Genomic_DNA"/>
</dbReference>
<reference evidence="2" key="3">
    <citation type="submission" date="2019-07" db="EMBL/GenBank/DDBJ databases">
        <authorList>
            <person name="Whitman W."/>
            <person name="Huntemann M."/>
            <person name="Clum A."/>
            <person name="Pillay M."/>
            <person name="Palaniappan K."/>
            <person name="Varghese N."/>
            <person name="Mikhailova N."/>
            <person name="Stamatis D."/>
            <person name="Reddy T."/>
            <person name="Daum C."/>
            <person name="Shapiro N."/>
            <person name="Ivanova N."/>
            <person name="Kyrpides N."/>
            <person name="Woyke T."/>
        </authorList>
    </citation>
    <scope>NUCLEOTIDE SEQUENCE</scope>
    <source>
        <strain evidence="2">CGMCC 1.5380</strain>
    </source>
</reference>
<comment type="caution">
    <text evidence="2">The sequence shown here is derived from an EMBL/GenBank/DDBJ whole genome shotgun (WGS) entry which is preliminary data.</text>
</comment>
<evidence type="ECO:0000313" key="1">
    <source>
        <dbReference type="EMBL" id="RDI57538.1"/>
    </source>
</evidence>
<sequence>MFTLIIVLMQINIHSHFLSHKSKLSSCIENFDTKGILFGDGKRNKIKLFDLDSPTINIKSFKIPNLINKIAYKYFRKSKARRSYEYAANLLENGIGTPQPIAYFENYNWLGLKESYYVSEHLVTELTFRELVEIPDYPDHENILRQFTKFSFDLHEKGIEFLDHSPGNTLIKKVSEKQYQFFLVDLNRMNFHAEMDINMRMKNLSRLTPKKEMIEIMSDEYAKLYNKSFQDVFDIMWYNTCKFQEKYHRKRRLKAKYFFWK</sequence>
<accession>A0A562Q1T9</accession>
<organism evidence="2 4">
    <name type="scientific">Flavobacterium glaciei</name>
    <dbReference type="NCBI Taxonomy" id="386300"/>
    <lineage>
        <taxon>Bacteria</taxon>
        <taxon>Pseudomonadati</taxon>
        <taxon>Bacteroidota</taxon>
        <taxon>Flavobacteriia</taxon>
        <taxon>Flavobacteriales</taxon>
        <taxon>Flavobacteriaceae</taxon>
        <taxon>Flavobacterium</taxon>
    </lineage>
</organism>
<evidence type="ECO:0000313" key="3">
    <source>
        <dbReference type="Proteomes" id="UP000254518"/>
    </source>
</evidence>
<dbReference type="AlphaFoldDB" id="A0A562Q1T9"/>
<name>A0A562Q1T9_9FLAO</name>
<dbReference type="EMBL" id="QQBA01000002">
    <property type="protein sequence ID" value="RDI57538.1"/>
    <property type="molecule type" value="Genomic_DNA"/>
</dbReference>
<proteinExistence type="predicted"/>
<keyword evidence="2" id="KW-0418">Kinase</keyword>
<dbReference type="Proteomes" id="UP000254518">
    <property type="component" value="Unassembled WGS sequence"/>
</dbReference>
<evidence type="ECO:0000313" key="2">
    <source>
        <dbReference type="EMBL" id="TWI50661.1"/>
    </source>
</evidence>
<dbReference type="Pfam" id="PF06293">
    <property type="entry name" value="Kdo"/>
    <property type="match status" value="1"/>
</dbReference>
<gene>
    <name evidence="1" type="ORF">DFR66_102154</name>
    <name evidence="2" type="ORF">IQ02_00563</name>
</gene>
<dbReference type="Proteomes" id="UP000321392">
    <property type="component" value="Unassembled WGS sequence"/>
</dbReference>
<keyword evidence="2" id="KW-0808">Transferase</keyword>
<dbReference type="GO" id="GO:0016301">
    <property type="term" value="F:kinase activity"/>
    <property type="evidence" value="ECO:0007669"/>
    <property type="project" value="UniProtKB-KW"/>
</dbReference>